<name>A0A099KJ07_COLPS</name>
<evidence type="ECO:0000313" key="2">
    <source>
        <dbReference type="EMBL" id="KGJ90391.1"/>
    </source>
</evidence>
<dbReference type="OrthoDB" id="7858522at2"/>
<gene>
    <name evidence="2" type="ORF">GAB14E_3634</name>
</gene>
<dbReference type="AlphaFoldDB" id="A0A099KJ07"/>
<dbReference type="PATRIC" id="fig|28229.3.peg.3555"/>
<organism evidence="2 3">
    <name type="scientific">Colwellia psychrerythraea</name>
    <name type="common">Vibrio psychroerythus</name>
    <dbReference type="NCBI Taxonomy" id="28229"/>
    <lineage>
        <taxon>Bacteria</taxon>
        <taxon>Pseudomonadati</taxon>
        <taxon>Pseudomonadota</taxon>
        <taxon>Gammaproteobacteria</taxon>
        <taxon>Alteromonadales</taxon>
        <taxon>Colwelliaceae</taxon>
        <taxon>Colwellia</taxon>
    </lineage>
</organism>
<keyword evidence="1" id="KW-0812">Transmembrane</keyword>
<dbReference type="Pfam" id="PF10688">
    <property type="entry name" value="Imp-YgjV"/>
    <property type="match status" value="1"/>
</dbReference>
<dbReference type="EMBL" id="JQEC01000047">
    <property type="protein sequence ID" value="KGJ90391.1"/>
    <property type="molecule type" value="Genomic_DNA"/>
</dbReference>
<feature type="transmembrane region" description="Helical" evidence="1">
    <location>
        <begin position="31"/>
        <end position="48"/>
    </location>
</feature>
<feature type="transmembrane region" description="Helical" evidence="1">
    <location>
        <begin position="141"/>
        <end position="161"/>
    </location>
</feature>
<dbReference type="Proteomes" id="UP000029868">
    <property type="component" value="Unassembled WGS sequence"/>
</dbReference>
<feature type="transmembrane region" description="Helical" evidence="1">
    <location>
        <begin position="6"/>
        <end position="24"/>
    </location>
</feature>
<evidence type="ECO:0000313" key="3">
    <source>
        <dbReference type="Proteomes" id="UP000029868"/>
    </source>
</evidence>
<evidence type="ECO:0000256" key="1">
    <source>
        <dbReference type="SAM" id="Phobius"/>
    </source>
</evidence>
<evidence type="ECO:0008006" key="4">
    <source>
        <dbReference type="Google" id="ProtNLM"/>
    </source>
</evidence>
<dbReference type="RefSeq" id="WP_033083544.1">
    <property type="nucleotide sequence ID" value="NZ_JQEC01000047.1"/>
</dbReference>
<dbReference type="InterPro" id="IPR026267">
    <property type="entry name" value="YgjV"/>
</dbReference>
<comment type="caution">
    <text evidence="2">The sequence shown here is derived from an EMBL/GenBank/DDBJ whole genome shotgun (WGS) entry which is preliminary data.</text>
</comment>
<protein>
    <recommendedName>
        <fullName evidence="4">YgjV family protein</fullName>
    </recommendedName>
</protein>
<proteinExistence type="predicted"/>
<keyword evidence="1" id="KW-1133">Transmembrane helix</keyword>
<dbReference type="InterPro" id="IPR019629">
    <property type="entry name" value="Uncharacterised_HI1736/YgjV"/>
</dbReference>
<sequence length="171" mass="19388">MSVFILSQLLILVAIFFDLASFQFKKRKQIVSCLCVAGTLIFSHFILLEQWPAAGLMLIATTRYFVSIFTTSKCVMLVFIFCSLIVFIFTFMGVISFLCFTGSVFQTVASFSKNDKTLRQLMIIGTSFWLLHNFIVNSPAAVVMEALFISSNIVGYYRFYVRPARKSLTSN</sequence>
<reference evidence="2 3" key="1">
    <citation type="submission" date="2014-08" db="EMBL/GenBank/DDBJ databases">
        <title>Genomic and Phenotypic Diversity of Colwellia psychrerythraea strains from Disparate Marine Basins.</title>
        <authorList>
            <person name="Techtmann S.M."/>
            <person name="Stelling S.C."/>
            <person name="Utturkar S.M."/>
            <person name="Alshibli N."/>
            <person name="Harris A."/>
            <person name="Brown S.D."/>
            <person name="Hazen T.C."/>
        </authorList>
    </citation>
    <scope>NUCLEOTIDE SEQUENCE [LARGE SCALE GENOMIC DNA]</scope>
    <source>
        <strain evidence="2 3">GAB14E</strain>
    </source>
</reference>
<accession>A0A099KJ07</accession>
<feature type="transmembrane region" description="Helical" evidence="1">
    <location>
        <begin position="75"/>
        <end position="105"/>
    </location>
</feature>
<keyword evidence="1" id="KW-0472">Membrane</keyword>
<dbReference type="PIRSF" id="PIRSF011443">
    <property type="entry name" value="YgjV"/>
    <property type="match status" value="1"/>
</dbReference>